<evidence type="ECO:0000313" key="3">
    <source>
        <dbReference type="Proteomes" id="UP000433945"/>
    </source>
</evidence>
<keyword evidence="3" id="KW-1185">Reference proteome</keyword>
<evidence type="ECO:0000256" key="1">
    <source>
        <dbReference type="SAM" id="Phobius"/>
    </source>
</evidence>
<keyword evidence="1" id="KW-1133">Transmembrane helix</keyword>
<gene>
    <name evidence="2" type="ORF">GN157_13760</name>
</gene>
<feature type="transmembrane region" description="Helical" evidence="1">
    <location>
        <begin position="6"/>
        <end position="27"/>
    </location>
</feature>
<dbReference type="Proteomes" id="UP000433945">
    <property type="component" value="Unassembled WGS sequence"/>
</dbReference>
<keyword evidence="1" id="KW-0472">Membrane</keyword>
<evidence type="ECO:0000313" key="2">
    <source>
        <dbReference type="EMBL" id="MUV04778.1"/>
    </source>
</evidence>
<sequence length="202" mass="22132">MKTVKIPVNFLVAYSAIVSVILLFLLVSFKTPNSFNEDEISLKRINITDEQGNIRLVISNEERIPPPILNGKEYKRAISPTGLIFYDKEGNECGGLALSSKDETDISALVFDYSNMDALGMRVIDTKDGDYNAGFIINDPSPKGTLGRGNSRILLENSNGDAQLLLHDAEGNPRLKISVDEAGNASFNLLDKNGNITKDILK</sequence>
<dbReference type="AlphaFoldDB" id="A0A6N8HGF2"/>
<proteinExistence type="predicted"/>
<dbReference type="RefSeq" id="WP_157484092.1">
    <property type="nucleotide sequence ID" value="NZ_WOWP01000054.1"/>
</dbReference>
<name>A0A6N8HGF2_9FLAO</name>
<organism evidence="2 3">
    <name type="scientific">Flavobacterium rakeshii</name>
    <dbReference type="NCBI Taxonomy" id="1038845"/>
    <lineage>
        <taxon>Bacteria</taxon>
        <taxon>Pseudomonadati</taxon>
        <taxon>Bacteroidota</taxon>
        <taxon>Flavobacteriia</taxon>
        <taxon>Flavobacteriales</taxon>
        <taxon>Flavobacteriaceae</taxon>
        <taxon>Flavobacterium</taxon>
    </lineage>
</organism>
<dbReference type="OrthoDB" id="1349101at2"/>
<comment type="caution">
    <text evidence="2">The sequence shown here is derived from an EMBL/GenBank/DDBJ whole genome shotgun (WGS) entry which is preliminary data.</text>
</comment>
<reference evidence="2 3" key="1">
    <citation type="submission" date="2019-12" db="EMBL/GenBank/DDBJ databases">
        <authorList>
            <person name="Sun J.-Q."/>
        </authorList>
    </citation>
    <scope>NUCLEOTIDE SEQUENCE [LARGE SCALE GENOMIC DNA]</scope>
    <source>
        <strain evidence="2 3">JCM 17928</strain>
    </source>
</reference>
<accession>A0A6N8HGF2</accession>
<dbReference type="EMBL" id="WOWP01000054">
    <property type="protein sequence ID" value="MUV04778.1"/>
    <property type="molecule type" value="Genomic_DNA"/>
</dbReference>
<protein>
    <submittedName>
        <fullName evidence="2">Uncharacterized protein</fullName>
    </submittedName>
</protein>
<keyword evidence="1" id="KW-0812">Transmembrane</keyword>